<dbReference type="PANTHER" id="PTHR12534">
    <property type="entry name" value="30S RIBOSOMAL PROTEIN S2 PROKARYOTIC AND ORGANELLAR"/>
    <property type="match status" value="1"/>
</dbReference>
<dbReference type="PROSITE" id="PS00962">
    <property type="entry name" value="RIBOSOMAL_S2_1"/>
    <property type="match status" value="1"/>
</dbReference>
<dbReference type="Gene3D" id="3.40.50.10490">
    <property type="entry name" value="Glucose-6-phosphate isomerase like protein, domain 1"/>
    <property type="match status" value="1"/>
</dbReference>
<evidence type="ECO:0000256" key="2">
    <source>
        <dbReference type="ARBA" id="ARBA00022980"/>
    </source>
</evidence>
<dbReference type="EMBL" id="LXFE01004217">
    <property type="protein sequence ID" value="OLL21869.1"/>
    <property type="molecule type" value="Genomic_DNA"/>
</dbReference>
<dbReference type="GO" id="GO:0006412">
    <property type="term" value="P:translation"/>
    <property type="evidence" value="ECO:0007669"/>
    <property type="project" value="InterPro"/>
</dbReference>
<dbReference type="OrthoDB" id="2320368at2759"/>
<evidence type="ECO:0000256" key="3">
    <source>
        <dbReference type="ARBA" id="ARBA00023274"/>
    </source>
</evidence>
<dbReference type="PROSITE" id="PS00963">
    <property type="entry name" value="RIBOSOMAL_S2_2"/>
    <property type="match status" value="1"/>
</dbReference>
<dbReference type="InterPro" id="IPR001865">
    <property type="entry name" value="Ribosomal_uS2"/>
</dbReference>
<organism evidence="5 6">
    <name type="scientific">Neolecta irregularis (strain DAH-3)</name>
    <dbReference type="NCBI Taxonomy" id="1198029"/>
    <lineage>
        <taxon>Eukaryota</taxon>
        <taxon>Fungi</taxon>
        <taxon>Dikarya</taxon>
        <taxon>Ascomycota</taxon>
        <taxon>Taphrinomycotina</taxon>
        <taxon>Neolectales</taxon>
        <taxon>Neolectaceae</taxon>
        <taxon>Neolecta</taxon>
    </lineage>
</organism>
<dbReference type="NCBIfam" id="TIGR01011">
    <property type="entry name" value="rpsB_bact"/>
    <property type="match status" value="1"/>
</dbReference>
<dbReference type="PRINTS" id="PR00395">
    <property type="entry name" value="RIBOSOMALS2"/>
</dbReference>
<keyword evidence="3 4" id="KW-0687">Ribonucleoprotein</keyword>
<comment type="caution">
    <text evidence="5">The sequence shown here is derived from an EMBL/GenBank/DDBJ whole genome shotgun (WGS) entry which is preliminary data.</text>
</comment>
<sequence>MLIEDSQYDKWEFKCPTTLHRPFTRVKHPTGPADLTLALLLASQAHLGHSPSLWNTKTQAYIYGIRQGVHIISLDATLSHLKLAASVVRGVSANGGLILFVGTRSGQDQAIVGAARRTGGYHLFHRWLPGAITNGEYVIGRGRLKAEPVDPRKLEFGLPPQPPVIPKALKPDLVVIMNPLENHVLLRECTAHRIPTIGIIDTNADPSLVTYAIPANDDSLRCVEVIAGTLGRAGEDGRLEREARDKRRNMRIAMKEIKAVDGKVTIRVAEHA</sequence>
<dbReference type="AlphaFoldDB" id="A0A1U7LGU9"/>
<dbReference type="GO" id="GO:0003735">
    <property type="term" value="F:structural constituent of ribosome"/>
    <property type="evidence" value="ECO:0007669"/>
    <property type="project" value="InterPro"/>
</dbReference>
<proteinExistence type="inferred from homology"/>
<keyword evidence="2 4" id="KW-0689">Ribosomal protein</keyword>
<evidence type="ECO:0000313" key="6">
    <source>
        <dbReference type="Proteomes" id="UP000186594"/>
    </source>
</evidence>
<dbReference type="STRING" id="1198029.A0A1U7LGU9"/>
<dbReference type="Pfam" id="PF00318">
    <property type="entry name" value="Ribosomal_S2"/>
    <property type="match status" value="2"/>
</dbReference>
<comment type="similarity">
    <text evidence="1 4">Belongs to the universal ribosomal protein uS2 family.</text>
</comment>
<dbReference type="GO" id="GO:0005763">
    <property type="term" value="C:mitochondrial small ribosomal subunit"/>
    <property type="evidence" value="ECO:0007669"/>
    <property type="project" value="TreeGrafter"/>
</dbReference>
<name>A0A1U7LGU9_NEOID</name>
<dbReference type="InterPro" id="IPR018130">
    <property type="entry name" value="Ribosomal_uS2_CS"/>
</dbReference>
<dbReference type="InterPro" id="IPR005706">
    <property type="entry name" value="Ribosomal_uS2_bac/mit/plastid"/>
</dbReference>
<dbReference type="InterPro" id="IPR023591">
    <property type="entry name" value="Ribosomal_uS2_flav_dom_sf"/>
</dbReference>
<evidence type="ECO:0000256" key="4">
    <source>
        <dbReference type="RuleBase" id="RU003631"/>
    </source>
</evidence>
<gene>
    <name evidence="5" type="ORF">NEOLI_000472</name>
</gene>
<evidence type="ECO:0000313" key="5">
    <source>
        <dbReference type="EMBL" id="OLL21869.1"/>
    </source>
</evidence>
<dbReference type="HAMAP" id="MF_00291_B">
    <property type="entry name" value="Ribosomal_uS2_B"/>
    <property type="match status" value="1"/>
</dbReference>
<dbReference type="Proteomes" id="UP000186594">
    <property type="component" value="Unassembled WGS sequence"/>
</dbReference>
<dbReference type="SUPFAM" id="SSF52313">
    <property type="entry name" value="Ribosomal protein S2"/>
    <property type="match status" value="1"/>
</dbReference>
<dbReference type="CDD" id="cd01425">
    <property type="entry name" value="RPS2"/>
    <property type="match status" value="1"/>
</dbReference>
<dbReference type="OMA" id="PYIFMEK"/>
<protein>
    <submittedName>
        <fullName evidence="5">37S ribosomal protein MRP4, mitochondrial</fullName>
    </submittedName>
</protein>
<dbReference type="PANTHER" id="PTHR12534:SF0">
    <property type="entry name" value="SMALL RIBOSOMAL SUBUNIT PROTEIN US2M"/>
    <property type="match status" value="1"/>
</dbReference>
<evidence type="ECO:0000256" key="1">
    <source>
        <dbReference type="ARBA" id="ARBA00006242"/>
    </source>
</evidence>
<keyword evidence="6" id="KW-1185">Reference proteome</keyword>
<reference evidence="5 6" key="1">
    <citation type="submission" date="2016-04" db="EMBL/GenBank/DDBJ databases">
        <title>Evolutionary innovation and constraint leading to complex multicellularity in the Ascomycota.</title>
        <authorList>
            <person name="Cisse O."/>
            <person name="Nguyen A."/>
            <person name="Hewitt D.A."/>
            <person name="Jedd G."/>
            <person name="Stajich J.E."/>
        </authorList>
    </citation>
    <scope>NUCLEOTIDE SEQUENCE [LARGE SCALE GENOMIC DNA]</scope>
    <source>
        <strain evidence="5 6">DAH-3</strain>
    </source>
</reference>
<accession>A0A1U7LGU9</accession>